<evidence type="ECO:0000313" key="1">
    <source>
        <dbReference type="EMBL" id="KAK6920574.1"/>
    </source>
</evidence>
<dbReference type="AlphaFoldDB" id="A0AAN8UTY4"/>
<comment type="caution">
    <text evidence="1">The sequence shown here is derived from an EMBL/GenBank/DDBJ whole genome shotgun (WGS) entry which is preliminary data.</text>
</comment>
<protein>
    <submittedName>
        <fullName evidence="1">Uncharacterized protein</fullName>
    </submittedName>
</protein>
<gene>
    <name evidence="1" type="ORF">RJ641_014252</name>
</gene>
<dbReference type="Proteomes" id="UP001370490">
    <property type="component" value="Unassembled WGS sequence"/>
</dbReference>
<evidence type="ECO:0000313" key="2">
    <source>
        <dbReference type="Proteomes" id="UP001370490"/>
    </source>
</evidence>
<reference evidence="1 2" key="1">
    <citation type="submission" date="2023-12" db="EMBL/GenBank/DDBJ databases">
        <title>A high-quality genome assembly for Dillenia turbinata (Dilleniales).</title>
        <authorList>
            <person name="Chanderbali A."/>
        </authorList>
    </citation>
    <scope>NUCLEOTIDE SEQUENCE [LARGE SCALE GENOMIC DNA]</scope>
    <source>
        <strain evidence="1">LSX21</strain>
        <tissue evidence="1">Leaf</tissue>
    </source>
</reference>
<accession>A0AAN8UTY4</accession>
<name>A0AAN8UTY4_9MAGN</name>
<sequence>MFSSTTRLILNPSNLIGISVLPVLVEKLRVNAFHDVDRDCDLGEYHFALAKQTIKVIYNSIKAASLGLLAALCDGALFGSRKANCANGHLFKHLGWWNNLL</sequence>
<organism evidence="1 2">
    <name type="scientific">Dillenia turbinata</name>
    <dbReference type="NCBI Taxonomy" id="194707"/>
    <lineage>
        <taxon>Eukaryota</taxon>
        <taxon>Viridiplantae</taxon>
        <taxon>Streptophyta</taxon>
        <taxon>Embryophyta</taxon>
        <taxon>Tracheophyta</taxon>
        <taxon>Spermatophyta</taxon>
        <taxon>Magnoliopsida</taxon>
        <taxon>eudicotyledons</taxon>
        <taxon>Gunneridae</taxon>
        <taxon>Pentapetalae</taxon>
        <taxon>Dilleniales</taxon>
        <taxon>Dilleniaceae</taxon>
        <taxon>Dillenia</taxon>
    </lineage>
</organism>
<proteinExistence type="predicted"/>
<keyword evidence="2" id="KW-1185">Reference proteome</keyword>
<dbReference type="EMBL" id="JBAMMX010000020">
    <property type="protein sequence ID" value="KAK6920574.1"/>
    <property type="molecule type" value="Genomic_DNA"/>
</dbReference>